<organism evidence="2 3">
    <name type="scientific">Sapientia aquatica</name>
    <dbReference type="NCBI Taxonomy" id="1549640"/>
    <lineage>
        <taxon>Bacteria</taxon>
        <taxon>Pseudomonadati</taxon>
        <taxon>Pseudomonadota</taxon>
        <taxon>Betaproteobacteria</taxon>
        <taxon>Burkholderiales</taxon>
        <taxon>Oxalobacteraceae</taxon>
        <taxon>Sapientia</taxon>
    </lineage>
</organism>
<dbReference type="OrthoDB" id="7564746at2"/>
<reference evidence="2 3" key="1">
    <citation type="submission" date="2019-03" db="EMBL/GenBank/DDBJ databases">
        <title>Sapientia aquatica gen. nov., sp. nov., isolated from a crater lake.</title>
        <authorList>
            <person name="Felfoldi T."/>
            <person name="Szabo A."/>
            <person name="Toth E."/>
            <person name="Schumann P."/>
            <person name="Keki Z."/>
            <person name="Marialigeti K."/>
            <person name="Mathe I."/>
        </authorList>
    </citation>
    <scope>NUCLEOTIDE SEQUENCE [LARGE SCALE GENOMIC DNA]</scope>
    <source>
        <strain evidence="2 3">SA-152</strain>
    </source>
</reference>
<keyword evidence="1" id="KW-1133">Transmembrane helix</keyword>
<comment type="caution">
    <text evidence="2">The sequence shown here is derived from an EMBL/GenBank/DDBJ whole genome shotgun (WGS) entry which is preliminary data.</text>
</comment>
<evidence type="ECO:0000256" key="1">
    <source>
        <dbReference type="SAM" id="Phobius"/>
    </source>
</evidence>
<name>A0A4R5VQ84_9BURK</name>
<dbReference type="Proteomes" id="UP000294829">
    <property type="component" value="Unassembled WGS sequence"/>
</dbReference>
<feature type="transmembrane region" description="Helical" evidence="1">
    <location>
        <begin position="59"/>
        <end position="81"/>
    </location>
</feature>
<proteinExistence type="predicted"/>
<keyword evidence="1" id="KW-0812">Transmembrane</keyword>
<dbReference type="RefSeq" id="WP_133331099.1">
    <property type="nucleotide sequence ID" value="NZ_SMYL01000016.1"/>
</dbReference>
<evidence type="ECO:0000313" key="2">
    <source>
        <dbReference type="EMBL" id="TDK60517.1"/>
    </source>
</evidence>
<keyword evidence="3" id="KW-1185">Reference proteome</keyword>
<accession>A0A4R5VQ84</accession>
<feature type="transmembrane region" description="Helical" evidence="1">
    <location>
        <begin position="35"/>
        <end position="53"/>
    </location>
</feature>
<dbReference type="EMBL" id="SMYL01000016">
    <property type="protein sequence ID" value="TDK60517.1"/>
    <property type="molecule type" value="Genomic_DNA"/>
</dbReference>
<sequence length="179" mass="20864">MSLTPEQAEIIAEQILNEASPDRTSGITVPRFSRFAGLLFGILPWAWILRHIFAAPRDWWIYLLFGTVVASMFVMAVYQFFTPLLRINKTDCIYYSYWPWGKKIIRVEDVEHVFLTTTLIIRATSVELMIQTNERLVKVYISRYMRHPTLPTLHKNLAARFGDRYRSDLGILGFQNSDS</sequence>
<evidence type="ECO:0000313" key="3">
    <source>
        <dbReference type="Proteomes" id="UP000294829"/>
    </source>
</evidence>
<keyword evidence="1" id="KW-0472">Membrane</keyword>
<gene>
    <name evidence="2" type="ORF">E2I14_17950</name>
</gene>
<protein>
    <submittedName>
        <fullName evidence="2">Uncharacterized protein</fullName>
    </submittedName>
</protein>
<dbReference type="AlphaFoldDB" id="A0A4R5VQ84"/>